<dbReference type="Pfam" id="PF01535">
    <property type="entry name" value="PPR"/>
    <property type="match status" value="2"/>
</dbReference>
<feature type="repeat" description="PPR" evidence="2">
    <location>
        <begin position="265"/>
        <end position="299"/>
    </location>
</feature>
<dbReference type="PROSITE" id="PS51375">
    <property type="entry name" value="PPR"/>
    <property type="match status" value="4"/>
</dbReference>
<gene>
    <name evidence="3" type="ORF">DKX38_007793</name>
</gene>
<dbReference type="Pfam" id="PF13041">
    <property type="entry name" value="PPR_2"/>
    <property type="match status" value="2"/>
</dbReference>
<dbReference type="InterPro" id="IPR002885">
    <property type="entry name" value="PPR_rpt"/>
</dbReference>
<dbReference type="AlphaFoldDB" id="A0A5N5MP66"/>
<dbReference type="NCBIfam" id="TIGR00756">
    <property type="entry name" value="PPR"/>
    <property type="match status" value="4"/>
</dbReference>
<sequence length="397" mass="44846">MASSLRHLSTNITTTQKVSISISKAKSKLRTEHDPDKALAIYSSASSNDSSPVASRYAQDLTVRRLAKSHRFTDIESLIESRKSDPKIKQEPFLSSLIRSYGVAGMFDQAMKTYHQMDQLGAPRSSVSFNALLSACIQSKLYNKVPVLFDEISEKYMVFPDKVSYGILVKSYCEDGKPEKANEVLREMEKKGVEITTVVYTTVLNCLYSKGKNEEAERFWHAMVDRGCELDAAVYNVKISNAVKQGPERVKELIEDMGNSGLKPDTISYNYLITCYCMTGMMDDAKKVFEGLEAYGCKANAATFRTLVFHLCKNGEYEKGYKVFKESVRVHRIPDFNTLKYLAEGLAEKKKMKEAKGLIRTMKKKFPPDLLNAWKKVEENLDLHSTEEDNEVKEATA</sequence>
<evidence type="ECO:0000313" key="3">
    <source>
        <dbReference type="EMBL" id="KAB5556884.1"/>
    </source>
</evidence>
<reference evidence="4" key="1">
    <citation type="journal article" date="2019" name="Gigascience">
        <title>De novo genome assembly of the endangered Acer yangbiense, a plant species with extremely small populations endemic to Yunnan Province, China.</title>
        <authorList>
            <person name="Yang J."/>
            <person name="Wariss H.M."/>
            <person name="Tao L."/>
            <person name="Zhang R."/>
            <person name="Yun Q."/>
            <person name="Hollingsworth P."/>
            <person name="Dao Z."/>
            <person name="Luo G."/>
            <person name="Guo H."/>
            <person name="Ma Y."/>
            <person name="Sun W."/>
        </authorList>
    </citation>
    <scope>NUCLEOTIDE SEQUENCE [LARGE SCALE GENOMIC DNA]</scope>
    <source>
        <strain evidence="4">cv. br00</strain>
    </source>
</reference>
<keyword evidence="4" id="KW-1185">Reference proteome</keyword>
<organism evidence="3 4">
    <name type="scientific">Salix brachista</name>
    <dbReference type="NCBI Taxonomy" id="2182728"/>
    <lineage>
        <taxon>Eukaryota</taxon>
        <taxon>Viridiplantae</taxon>
        <taxon>Streptophyta</taxon>
        <taxon>Embryophyta</taxon>
        <taxon>Tracheophyta</taxon>
        <taxon>Spermatophyta</taxon>
        <taxon>Magnoliopsida</taxon>
        <taxon>eudicotyledons</taxon>
        <taxon>Gunneridae</taxon>
        <taxon>Pentapetalae</taxon>
        <taxon>rosids</taxon>
        <taxon>fabids</taxon>
        <taxon>Malpighiales</taxon>
        <taxon>Salicaceae</taxon>
        <taxon>Saliceae</taxon>
        <taxon>Salix</taxon>
    </lineage>
</organism>
<evidence type="ECO:0000256" key="1">
    <source>
        <dbReference type="ARBA" id="ARBA00022737"/>
    </source>
</evidence>
<accession>A0A5N5MP66</accession>
<proteinExistence type="predicted"/>
<dbReference type="PANTHER" id="PTHR47931">
    <property type="entry name" value="OS01G0228400 PROTEIN"/>
    <property type="match status" value="1"/>
</dbReference>
<dbReference type="Proteomes" id="UP000326939">
    <property type="component" value="Chromosome 5"/>
</dbReference>
<feature type="repeat" description="PPR" evidence="2">
    <location>
        <begin position="161"/>
        <end position="195"/>
    </location>
</feature>
<keyword evidence="1" id="KW-0677">Repeat</keyword>
<dbReference type="InterPro" id="IPR011990">
    <property type="entry name" value="TPR-like_helical_dom_sf"/>
</dbReference>
<dbReference type="PANTHER" id="PTHR47931:SF3">
    <property type="entry name" value="PENTATRICOPEPTIDE REPEAT-CONTAINING PROTEIN, MITOCHONDRIAL"/>
    <property type="match status" value="1"/>
</dbReference>
<evidence type="ECO:0008006" key="5">
    <source>
        <dbReference type="Google" id="ProtNLM"/>
    </source>
</evidence>
<protein>
    <recommendedName>
        <fullName evidence="5">Pentacotripeptide-repeat region of PRORP domain-containing protein</fullName>
    </recommendedName>
</protein>
<evidence type="ECO:0000313" key="4">
    <source>
        <dbReference type="Proteomes" id="UP000326939"/>
    </source>
</evidence>
<dbReference type="SUPFAM" id="SSF48452">
    <property type="entry name" value="TPR-like"/>
    <property type="match status" value="1"/>
</dbReference>
<evidence type="ECO:0000256" key="2">
    <source>
        <dbReference type="PROSITE-ProRule" id="PRU00708"/>
    </source>
</evidence>
<name>A0A5N5MP66_9ROSI</name>
<dbReference type="EMBL" id="VDCV01000005">
    <property type="protein sequence ID" value="KAB5556884.1"/>
    <property type="molecule type" value="Genomic_DNA"/>
</dbReference>
<feature type="repeat" description="PPR" evidence="2">
    <location>
        <begin position="300"/>
        <end position="334"/>
    </location>
</feature>
<dbReference type="Gene3D" id="1.25.40.10">
    <property type="entry name" value="Tetratricopeptide repeat domain"/>
    <property type="match status" value="3"/>
</dbReference>
<comment type="caution">
    <text evidence="3">The sequence shown here is derived from an EMBL/GenBank/DDBJ whole genome shotgun (WGS) entry which is preliminary data.</text>
</comment>
<feature type="repeat" description="PPR" evidence="2">
    <location>
        <begin position="196"/>
        <end position="230"/>
    </location>
</feature>